<dbReference type="Pfam" id="PF03798">
    <property type="entry name" value="TRAM_LAG1_CLN8"/>
    <property type="match status" value="1"/>
</dbReference>
<feature type="transmembrane region" description="Helical" evidence="16">
    <location>
        <begin position="434"/>
        <end position="458"/>
    </location>
</feature>
<evidence type="ECO:0000256" key="3">
    <source>
        <dbReference type="ARBA" id="ARBA00004991"/>
    </source>
</evidence>
<evidence type="ECO:0000256" key="15">
    <source>
        <dbReference type="SAM" id="MobiDB-lite"/>
    </source>
</evidence>
<dbReference type="AlphaFoldDB" id="A0AAD3R089"/>
<dbReference type="SMART" id="SM00724">
    <property type="entry name" value="TLC"/>
    <property type="match status" value="1"/>
</dbReference>
<evidence type="ECO:0000313" key="20">
    <source>
        <dbReference type="Proteomes" id="UP001279410"/>
    </source>
</evidence>
<evidence type="ECO:0000256" key="7">
    <source>
        <dbReference type="ARBA" id="ARBA00022824"/>
    </source>
</evidence>
<dbReference type="Gene3D" id="1.10.10.60">
    <property type="entry name" value="Homeodomain-like"/>
    <property type="match status" value="1"/>
</dbReference>
<gene>
    <name evidence="19" type="ORF">AKAME5_002780700</name>
</gene>
<evidence type="ECO:0000256" key="14">
    <source>
        <dbReference type="RuleBase" id="RU000682"/>
    </source>
</evidence>
<keyword evidence="8 16" id="KW-1133">Transmembrane helix</keyword>
<proteinExistence type="predicted"/>
<keyword evidence="12 14" id="KW-0238">DNA-binding</keyword>
<dbReference type="InterPro" id="IPR009057">
    <property type="entry name" value="Homeodomain-like_sf"/>
</dbReference>
<evidence type="ECO:0000256" key="6">
    <source>
        <dbReference type="ARBA" id="ARBA00022692"/>
    </source>
</evidence>
<comment type="pathway">
    <text evidence="3">Sphingolipid metabolism.</text>
</comment>
<dbReference type="SMART" id="SM00389">
    <property type="entry name" value="HOX"/>
    <property type="match status" value="1"/>
</dbReference>
<feature type="transmembrane region" description="Helical" evidence="16">
    <location>
        <begin position="394"/>
        <end position="414"/>
    </location>
</feature>
<dbReference type="InterPro" id="IPR006634">
    <property type="entry name" value="TLC-dom"/>
</dbReference>
<dbReference type="PROSITE" id="PS50922">
    <property type="entry name" value="TLC"/>
    <property type="match status" value="1"/>
</dbReference>
<dbReference type="CDD" id="cd00086">
    <property type="entry name" value="homeodomain"/>
    <property type="match status" value="1"/>
</dbReference>
<organism evidence="19 20">
    <name type="scientific">Lates japonicus</name>
    <name type="common">Japanese lates</name>
    <dbReference type="NCBI Taxonomy" id="270547"/>
    <lineage>
        <taxon>Eukaryota</taxon>
        <taxon>Metazoa</taxon>
        <taxon>Chordata</taxon>
        <taxon>Craniata</taxon>
        <taxon>Vertebrata</taxon>
        <taxon>Euteleostomi</taxon>
        <taxon>Actinopterygii</taxon>
        <taxon>Neopterygii</taxon>
        <taxon>Teleostei</taxon>
        <taxon>Neoteleostei</taxon>
        <taxon>Acanthomorphata</taxon>
        <taxon>Carangaria</taxon>
        <taxon>Carangaria incertae sedis</taxon>
        <taxon>Centropomidae</taxon>
        <taxon>Lates</taxon>
    </lineage>
</organism>
<feature type="region of interest" description="Disordered" evidence="15">
    <location>
        <begin position="477"/>
        <end position="499"/>
    </location>
</feature>
<evidence type="ECO:0000256" key="8">
    <source>
        <dbReference type="ARBA" id="ARBA00022989"/>
    </source>
</evidence>
<evidence type="ECO:0000256" key="4">
    <source>
        <dbReference type="ARBA" id="ARBA00022516"/>
    </source>
</evidence>
<reference evidence="19" key="1">
    <citation type="submission" date="2022-08" db="EMBL/GenBank/DDBJ databases">
        <title>Genome sequencing of akame (Lates japonicus).</title>
        <authorList>
            <person name="Hashiguchi Y."/>
            <person name="Takahashi H."/>
        </authorList>
    </citation>
    <scope>NUCLEOTIDE SEQUENCE</scope>
    <source>
        <strain evidence="19">Kochi</strain>
    </source>
</reference>
<dbReference type="PANTHER" id="PTHR12560">
    <property type="entry name" value="LONGEVITY ASSURANCE FACTOR 1 LAG1"/>
    <property type="match status" value="1"/>
</dbReference>
<feature type="domain" description="TLC" evidence="18">
    <location>
        <begin position="265"/>
        <end position="466"/>
    </location>
</feature>
<keyword evidence="9" id="KW-0443">Lipid metabolism</keyword>
<dbReference type="EMBL" id="BRZM01003569">
    <property type="protein sequence ID" value="GLD50130.1"/>
    <property type="molecule type" value="Genomic_DNA"/>
</dbReference>
<feature type="transmembrane region" description="Helical" evidence="16">
    <location>
        <begin position="274"/>
        <end position="294"/>
    </location>
</feature>
<feature type="compositionally biased region" description="Acidic residues" evidence="15">
    <location>
        <begin position="477"/>
        <end position="497"/>
    </location>
</feature>
<feature type="domain" description="Homeobox" evidence="17">
    <location>
        <begin position="201"/>
        <end position="262"/>
    </location>
</feature>
<keyword evidence="20" id="KW-1185">Reference proteome</keyword>
<dbReference type="GO" id="GO:0050291">
    <property type="term" value="F:sphingosine N-acyltransferase activity"/>
    <property type="evidence" value="ECO:0007669"/>
    <property type="project" value="InterPro"/>
</dbReference>
<evidence type="ECO:0000259" key="18">
    <source>
        <dbReference type="PROSITE" id="PS50922"/>
    </source>
</evidence>
<keyword evidence="10 13" id="KW-0472">Membrane</keyword>
<keyword evidence="4" id="KW-0444">Lipid biosynthesis</keyword>
<dbReference type="InterPro" id="IPR016439">
    <property type="entry name" value="Lag1/Lac1-like"/>
</dbReference>
<dbReference type="InterPro" id="IPR001356">
    <property type="entry name" value="HD"/>
</dbReference>
<keyword evidence="7" id="KW-0256">Endoplasmic reticulum</keyword>
<feature type="DNA-binding region" description="Homeobox" evidence="12">
    <location>
        <begin position="203"/>
        <end position="263"/>
    </location>
</feature>
<comment type="subcellular location">
    <subcellularLocation>
        <location evidence="1">Endoplasmic reticulum membrane</location>
        <topology evidence="1">Multi-pass membrane protein</topology>
    </subcellularLocation>
    <subcellularLocation>
        <location evidence="12 14">Nucleus</location>
    </subcellularLocation>
</comment>
<keyword evidence="12 14" id="KW-0371">Homeobox</keyword>
<protein>
    <submittedName>
        <fullName evidence="19">Ceramide synthase 2-like isoform X1</fullName>
    </submittedName>
</protein>
<keyword evidence="5" id="KW-0808">Transferase</keyword>
<evidence type="ECO:0000313" key="19">
    <source>
        <dbReference type="EMBL" id="GLD50130.1"/>
    </source>
</evidence>
<evidence type="ECO:0000259" key="17">
    <source>
        <dbReference type="PROSITE" id="PS50071"/>
    </source>
</evidence>
<keyword evidence="12 14" id="KW-0539">Nucleus</keyword>
<evidence type="ECO:0000256" key="5">
    <source>
        <dbReference type="ARBA" id="ARBA00022679"/>
    </source>
</evidence>
<evidence type="ECO:0000256" key="2">
    <source>
        <dbReference type="ARBA" id="ARBA00004760"/>
    </source>
</evidence>
<evidence type="ECO:0000256" key="10">
    <source>
        <dbReference type="ARBA" id="ARBA00023136"/>
    </source>
</evidence>
<dbReference type="PANTHER" id="PTHR12560:SF6">
    <property type="entry name" value="CERAMIDE SYNTHASE 4"/>
    <property type="match status" value="1"/>
</dbReference>
<dbReference type="GO" id="GO:0003677">
    <property type="term" value="F:DNA binding"/>
    <property type="evidence" value="ECO:0007669"/>
    <property type="project" value="UniProtKB-UniRule"/>
</dbReference>
<dbReference type="GO" id="GO:0046513">
    <property type="term" value="P:ceramide biosynthetic process"/>
    <property type="evidence" value="ECO:0007669"/>
    <property type="project" value="InterPro"/>
</dbReference>
<feature type="transmembrane region" description="Helical" evidence="16">
    <location>
        <begin position="173"/>
        <end position="190"/>
    </location>
</feature>
<sequence length="535" mass="62193">MLKSPVRIPWESVCVCLLEEPRPPPSPLPWLKRDFAPARFLSSSAQLSQAQSRHHCCCCEALVSCSHSPPVLLLAQTEGYTAKKRGPSEASKAFRAQGDTAGCGWWSRLRQTRSSSLYCRCNASHPHHRSADRMETLLNEWLLHEDYWLPPGNRWQDIQIDEKEGRFPIPRDLIYTLPLALTFIALRYVFERLVAVPFSRYLGVKDRIRIRAASIPKLETFYKQSSRQPSQSEVVSLGKQCGLSQRKIQTWFRHRRNQDRPSNTKKFCEASWRFVFYLVAFTGGLGSLINTPWFWDHTECWRGYPNQPVAEAHYWYYILELGFYLSLLMCVSVDVKRKDFKEQVIHHIATIFLVGFSYCSNYVRIGTVVMLVHDSSDFLLESAKMFHYAGWTRTCDSLFVIFALVFLVTRLVVFPGRVIYSTLVVSQEFFKPFFGYYFFNALLLVLQALHIFWAYLILRMVYKFVFLGKVERDERSDEESEVDDEEEEPEEEGDECSWEQRKGAINSKLTSLANNCVLNNLTNQRNINSRLPKAR</sequence>
<evidence type="ECO:0000256" key="11">
    <source>
        <dbReference type="ARBA" id="ARBA00049036"/>
    </source>
</evidence>
<dbReference type="GO" id="GO:0005634">
    <property type="term" value="C:nucleus"/>
    <property type="evidence" value="ECO:0007669"/>
    <property type="project" value="UniProtKB-SubCell"/>
</dbReference>
<dbReference type="GO" id="GO:0005789">
    <property type="term" value="C:endoplasmic reticulum membrane"/>
    <property type="evidence" value="ECO:0007669"/>
    <property type="project" value="UniProtKB-SubCell"/>
</dbReference>
<evidence type="ECO:0000256" key="9">
    <source>
        <dbReference type="ARBA" id="ARBA00023098"/>
    </source>
</evidence>
<dbReference type="FunFam" id="1.10.10.60:FF:000020">
    <property type="entry name" value="Ceramide synthase 5"/>
    <property type="match status" value="1"/>
</dbReference>
<dbReference type="Proteomes" id="UP001279410">
    <property type="component" value="Unassembled WGS sequence"/>
</dbReference>
<comment type="pathway">
    <text evidence="2">Lipid metabolism; sphingolipid metabolism.</text>
</comment>
<comment type="catalytic activity">
    <reaction evidence="11">
        <text>sphinganine + octadecanoyl-CoA = N-(octadecanoyl)-sphinganine + CoA + H(+)</text>
        <dbReference type="Rhea" id="RHEA:36547"/>
        <dbReference type="ChEBI" id="CHEBI:15378"/>
        <dbReference type="ChEBI" id="CHEBI:57287"/>
        <dbReference type="ChEBI" id="CHEBI:57394"/>
        <dbReference type="ChEBI" id="CHEBI:57817"/>
        <dbReference type="ChEBI" id="CHEBI:67033"/>
    </reaction>
    <physiologicalReaction direction="left-to-right" evidence="11">
        <dbReference type="Rhea" id="RHEA:36548"/>
    </physiologicalReaction>
</comment>
<dbReference type="PROSITE" id="PS50071">
    <property type="entry name" value="HOMEOBOX_2"/>
    <property type="match status" value="1"/>
</dbReference>
<name>A0AAD3R089_LATJO</name>
<evidence type="ECO:0000256" key="16">
    <source>
        <dbReference type="SAM" id="Phobius"/>
    </source>
</evidence>
<keyword evidence="6 13" id="KW-0812">Transmembrane</keyword>
<comment type="caution">
    <text evidence="19">The sequence shown here is derived from an EMBL/GenBank/DDBJ whole genome shotgun (WGS) entry which is preliminary data.</text>
</comment>
<evidence type="ECO:0000256" key="12">
    <source>
        <dbReference type="PROSITE-ProRule" id="PRU00108"/>
    </source>
</evidence>
<dbReference type="SUPFAM" id="SSF46689">
    <property type="entry name" value="Homeodomain-like"/>
    <property type="match status" value="1"/>
</dbReference>
<dbReference type="Pfam" id="PF00046">
    <property type="entry name" value="Homeodomain"/>
    <property type="match status" value="1"/>
</dbReference>
<evidence type="ECO:0000256" key="1">
    <source>
        <dbReference type="ARBA" id="ARBA00004477"/>
    </source>
</evidence>
<evidence type="ECO:0000256" key="13">
    <source>
        <dbReference type="PROSITE-ProRule" id="PRU00205"/>
    </source>
</evidence>
<accession>A0AAD3R089</accession>
<feature type="transmembrane region" description="Helical" evidence="16">
    <location>
        <begin position="314"/>
        <end position="333"/>
    </location>
</feature>